<comment type="caution">
    <text evidence="1">The sequence shown here is derived from an EMBL/GenBank/DDBJ whole genome shotgun (WGS) entry which is preliminary data.</text>
</comment>
<feature type="non-terminal residue" evidence="1">
    <location>
        <position position="1"/>
    </location>
</feature>
<evidence type="ECO:0000313" key="2">
    <source>
        <dbReference type="Proteomes" id="UP000236291"/>
    </source>
</evidence>
<proteinExistence type="predicted"/>
<evidence type="ECO:0000313" key="1">
    <source>
        <dbReference type="EMBL" id="PNX67344.1"/>
    </source>
</evidence>
<sequence>RFLFTNGGGKLPAVL</sequence>
<gene>
    <name evidence="1" type="ORF">L195_g063473</name>
</gene>
<protein>
    <submittedName>
        <fullName evidence="1">Uncharacterized protein</fullName>
    </submittedName>
</protein>
<organism evidence="1 2">
    <name type="scientific">Trifolium pratense</name>
    <name type="common">Red clover</name>
    <dbReference type="NCBI Taxonomy" id="57577"/>
    <lineage>
        <taxon>Eukaryota</taxon>
        <taxon>Viridiplantae</taxon>
        <taxon>Streptophyta</taxon>
        <taxon>Embryophyta</taxon>
        <taxon>Tracheophyta</taxon>
        <taxon>Spermatophyta</taxon>
        <taxon>Magnoliopsida</taxon>
        <taxon>eudicotyledons</taxon>
        <taxon>Gunneridae</taxon>
        <taxon>Pentapetalae</taxon>
        <taxon>rosids</taxon>
        <taxon>fabids</taxon>
        <taxon>Fabales</taxon>
        <taxon>Fabaceae</taxon>
        <taxon>Papilionoideae</taxon>
        <taxon>50 kb inversion clade</taxon>
        <taxon>NPAAA clade</taxon>
        <taxon>Hologalegina</taxon>
        <taxon>IRL clade</taxon>
        <taxon>Trifolieae</taxon>
        <taxon>Trifolium</taxon>
    </lineage>
</organism>
<reference evidence="1 2" key="1">
    <citation type="journal article" date="2014" name="Am. J. Bot.">
        <title>Genome assembly and annotation for red clover (Trifolium pratense; Fabaceae).</title>
        <authorList>
            <person name="Istvanek J."/>
            <person name="Jaros M."/>
            <person name="Krenek A."/>
            <person name="Repkova J."/>
        </authorList>
    </citation>
    <scope>NUCLEOTIDE SEQUENCE [LARGE SCALE GENOMIC DNA]</scope>
    <source>
        <strain evidence="2">cv. Tatra</strain>
        <tissue evidence="1">Young leaves</tissue>
    </source>
</reference>
<name>A0A2K3KM12_TRIPR</name>
<dbReference type="Proteomes" id="UP000236291">
    <property type="component" value="Unassembled WGS sequence"/>
</dbReference>
<accession>A0A2K3KM12</accession>
<dbReference type="EMBL" id="ASHM01207886">
    <property type="protein sequence ID" value="PNX67344.1"/>
    <property type="molecule type" value="Genomic_DNA"/>
</dbReference>
<reference evidence="1 2" key="2">
    <citation type="journal article" date="2017" name="Front. Plant Sci.">
        <title>Gene Classification and Mining of Molecular Markers Useful in Red Clover (Trifolium pratense) Breeding.</title>
        <authorList>
            <person name="Istvanek J."/>
            <person name="Dluhosova J."/>
            <person name="Dluhos P."/>
            <person name="Patkova L."/>
            <person name="Nedelnik J."/>
            <person name="Repkova J."/>
        </authorList>
    </citation>
    <scope>NUCLEOTIDE SEQUENCE [LARGE SCALE GENOMIC DNA]</scope>
    <source>
        <strain evidence="2">cv. Tatra</strain>
        <tissue evidence="1">Young leaves</tissue>
    </source>
</reference>